<accession>A0A8S9V9F6</accession>
<protein>
    <recommendedName>
        <fullName evidence="2">SET domain-containing protein</fullName>
    </recommendedName>
</protein>
<dbReference type="InterPro" id="IPR046341">
    <property type="entry name" value="SET_dom_sf"/>
</dbReference>
<dbReference type="SUPFAM" id="SSF82199">
    <property type="entry name" value="SET domain"/>
    <property type="match status" value="1"/>
</dbReference>
<evidence type="ECO:0000313" key="4">
    <source>
        <dbReference type="Proteomes" id="UP000704712"/>
    </source>
</evidence>
<name>A0A8S9V9F6_PHYIN</name>
<organism evidence="3 4">
    <name type="scientific">Phytophthora infestans</name>
    <name type="common">Potato late blight agent</name>
    <name type="synonym">Botrytis infestans</name>
    <dbReference type="NCBI Taxonomy" id="4787"/>
    <lineage>
        <taxon>Eukaryota</taxon>
        <taxon>Sar</taxon>
        <taxon>Stramenopiles</taxon>
        <taxon>Oomycota</taxon>
        <taxon>Peronosporomycetes</taxon>
        <taxon>Peronosporales</taxon>
        <taxon>Peronosporaceae</taxon>
        <taxon>Phytophthora</taxon>
    </lineage>
</organism>
<feature type="non-terminal residue" evidence="3">
    <location>
        <position position="301"/>
    </location>
</feature>
<sequence length="301" mass="33059">RKHHGEDGRAQGCGMQPRTGSRGRHGRDCEEGACSGGYRDGQGRPDVQGAGGQEETHEEQSLEDKLALQGAQKAVRTSTKVYNVGKMKAMYMNSFVRLPGVREALSVRRNAVLRHEAAPHKPECVSKPEKIKFPDTGPTDKCKCTYDCFRDDCLNADTSYYCTAANCNREGNCLNSLYECKDLELTVCKGTGIGVKATATIHAGSIIGNYTGVLTTHNLATDEEQTCDYALELQLKGTRGQKVYIDASYNANAEPLVRRTLRNRENVAVVVVAKRTIEVGEETVDYVDPWFDCVCAAYCRG</sequence>
<dbReference type="Pfam" id="PF00856">
    <property type="entry name" value="SET"/>
    <property type="match status" value="1"/>
</dbReference>
<evidence type="ECO:0000313" key="3">
    <source>
        <dbReference type="EMBL" id="KAF4148024.1"/>
    </source>
</evidence>
<dbReference type="Proteomes" id="UP000704712">
    <property type="component" value="Unassembled WGS sequence"/>
</dbReference>
<feature type="domain" description="SET" evidence="2">
    <location>
        <begin position="192"/>
        <end position="286"/>
    </location>
</feature>
<feature type="region of interest" description="Disordered" evidence="1">
    <location>
        <begin position="1"/>
        <end position="62"/>
    </location>
</feature>
<evidence type="ECO:0000259" key="2">
    <source>
        <dbReference type="Pfam" id="PF00856"/>
    </source>
</evidence>
<dbReference type="Gene3D" id="2.170.270.10">
    <property type="entry name" value="SET domain"/>
    <property type="match status" value="1"/>
</dbReference>
<gene>
    <name evidence="3" type="ORF">GN958_ATG02834</name>
</gene>
<comment type="caution">
    <text evidence="3">The sequence shown here is derived from an EMBL/GenBank/DDBJ whole genome shotgun (WGS) entry which is preliminary data.</text>
</comment>
<evidence type="ECO:0000256" key="1">
    <source>
        <dbReference type="SAM" id="MobiDB-lite"/>
    </source>
</evidence>
<dbReference type="EMBL" id="JAACNO010000374">
    <property type="protein sequence ID" value="KAF4148024.1"/>
    <property type="molecule type" value="Genomic_DNA"/>
</dbReference>
<dbReference type="InterPro" id="IPR001214">
    <property type="entry name" value="SET_dom"/>
</dbReference>
<proteinExistence type="predicted"/>
<reference evidence="3" key="1">
    <citation type="submission" date="2020-03" db="EMBL/GenBank/DDBJ databases">
        <title>Hybrid Assembly of Korean Phytophthora infestans isolates.</title>
        <authorList>
            <person name="Prokchorchik M."/>
            <person name="Lee Y."/>
            <person name="Seo J."/>
            <person name="Cho J.-H."/>
            <person name="Park Y.-E."/>
            <person name="Jang D.-C."/>
            <person name="Im J.-S."/>
            <person name="Choi J.-G."/>
            <person name="Park H.-J."/>
            <person name="Lee G.-B."/>
            <person name="Lee Y.-G."/>
            <person name="Hong S.-Y."/>
            <person name="Cho K."/>
            <person name="Sohn K.H."/>
        </authorList>
    </citation>
    <scope>NUCLEOTIDE SEQUENCE</scope>
    <source>
        <strain evidence="3">KR_2_A2</strain>
    </source>
</reference>
<dbReference type="AlphaFoldDB" id="A0A8S9V9F6"/>